<dbReference type="NCBIfam" id="NF041438">
    <property type="entry name" value="SepM_fam_S16"/>
    <property type="match status" value="1"/>
</dbReference>
<keyword evidence="4" id="KW-1185">Reference proteome</keyword>
<gene>
    <name evidence="3" type="ORF">AKL21_01160</name>
</gene>
<dbReference type="SUPFAM" id="SSF50156">
    <property type="entry name" value="PDZ domain-like"/>
    <property type="match status" value="1"/>
</dbReference>
<dbReference type="GO" id="GO:0030163">
    <property type="term" value="P:protein catabolic process"/>
    <property type="evidence" value="ECO:0007669"/>
    <property type="project" value="InterPro"/>
</dbReference>
<evidence type="ECO:0000313" key="3">
    <source>
        <dbReference type="EMBL" id="PAB02157.1"/>
    </source>
</evidence>
<evidence type="ECO:0000259" key="2">
    <source>
        <dbReference type="PROSITE" id="PS51786"/>
    </source>
</evidence>
<keyword evidence="1" id="KW-0378">Hydrolase</keyword>
<dbReference type="InterPro" id="IPR001478">
    <property type="entry name" value="PDZ"/>
</dbReference>
<dbReference type="PROSITE" id="PS51786">
    <property type="entry name" value="LON_PROTEOLYTIC"/>
    <property type="match status" value="1"/>
</dbReference>
<dbReference type="InterPro" id="IPR020568">
    <property type="entry name" value="Ribosomal_Su5_D2-typ_SF"/>
</dbReference>
<feature type="active site" evidence="1">
    <location>
        <position position="280"/>
    </location>
</feature>
<keyword evidence="1" id="KW-0645">Protease</keyword>
<dbReference type="InterPro" id="IPR027065">
    <property type="entry name" value="Lon_Prtase"/>
</dbReference>
<dbReference type="Pfam" id="PF13180">
    <property type="entry name" value="PDZ_2"/>
    <property type="match status" value="1"/>
</dbReference>
<evidence type="ECO:0000313" key="4">
    <source>
        <dbReference type="Proteomes" id="UP000216797"/>
    </source>
</evidence>
<dbReference type="GO" id="GO:0006508">
    <property type="term" value="P:proteolysis"/>
    <property type="evidence" value="ECO:0007669"/>
    <property type="project" value="UniProtKB-KW"/>
</dbReference>
<feature type="domain" description="Lon proteolytic" evidence="2">
    <location>
        <begin position="230"/>
        <end position="337"/>
    </location>
</feature>
<dbReference type="InterPro" id="IPR014721">
    <property type="entry name" value="Ribsml_uS5_D2-typ_fold_subgr"/>
</dbReference>
<comment type="catalytic activity">
    <reaction evidence="1">
        <text>Hydrolysis of proteins in presence of ATP.</text>
        <dbReference type="EC" id="3.4.21.53"/>
    </reaction>
</comment>
<reference evidence="3 4" key="1">
    <citation type="submission" date="2015-08" db="EMBL/GenBank/DDBJ databases">
        <title>Enterococcus genome sequence.</title>
        <authorList>
            <person name="Acedo J.Z."/>
            <person name="Vederas J.C."/>
        </authorList>
    </citation>
    <scope>NUCLEOTIDE SEQUENCE [LARGE SCALE GENOMIC DNA]</scope>
    <source>
        <strain evidence="3 4">49</strain>
    </source>
</reference>
<dbReference type="InterPro" id="IPR008269">
    <property type="entry name" value="Lon_proteolytic"/>
</dbReference>
<protein>
    <recommendedName>
        <fullName evidence="1">endopeptidase La</fullName>
        <ecNumber evidence="1">3.4.21.53</ecNumber>
    </recommendedName>
</protein>
<dbReference type="GO" id="GO:0005524">
    <property type="term" value="F:ATP binding"/>
    <property type="evidence" value="ECO:0007669"/>
    <property type="project" value="InterPro"/>
</dbReference>
<dbReference type="PROSITE" id="PS51257">
    <property type="entry name" value="PROKAR_LIPOPROTEIN"/>
    <property type="match status" value="1"/>
</dbReference>
<dbReference type="Gene3D" id="3.30.230.10">
    <property type="match status" value="1"/>
</dbReference>
<comment type="caution">
    <text evidence="3">The sequence shown here is derived from an EMBL/GenBank/DDBJ whole genome shotgun (WGS) entry which is preliminary data.</text>
</comment>
<comment type="similarity">
    <text evidence="1">Belongs to the peptidase S16 family.</text>
</comment>
<accession>A0A267HV95</accession>
<dbReference type="GO" id="GO:0004176">
    <property type="term" value="F:ATP-dependent peptidase activity"/>
    <property type="evidence" value="ECO:0007669"/>
    <property type="project" value="UniProtKB-UniRule"/>
</dbReference>
<dbReference type="AlphaFoldDB" id="A0A267HV95"/>
<dbReference type="Pfam" id="PF05362">
    <property type="entry name" value="Lon_C"/>
    <property type="match status" value="1"/>
</dbReference>
<dbReference type="SUPFAM" id="SSF54211">
    <property type="entry name" value="Ribosomal protein S5 domain 2-like"/>
    <property type="match status" value="1"/>
</dbReference>
<sequence>MKRKVPIKRLLLLLFALILMACVALPIPYYIETPGSTIKLDTLVKVNDQKDKFSGSFSLTSVGIRQATVATALFAKTQSFSDLVTKEELMGSASNDDYNRIQNFYMESSQNNAITAALNLADKPFKMDYLGVYVLGIEPNSAFYGQIKIGDTVVQVDSKAFKSSDDFMKYVQSKKVGDQVTITYLQDGKEKKASGALIKLPTNGKAGIGITLTDHTKVNSQEKVQFDVDNIGGPSAGLMFTLEIYQQLIKQDLRNGHEIAGTGTIDSEGNVGQIGGIDKKVVSASESGAEVFFAPADLEKGDTNYRDAKKAAKKINTKMEIVPVKTAEEAVKYLKEHVAK</sequence>
<evidence type="ECO:0000256" key="1">
    <source>
        <dbReference type="PROSITE-ProRule" id="PRU01122"/>
    </source>
</evidence>
<dbReference type="GO" id="GO:0004252">
    <property type="term" value="F:serine-type endopeptidase activity"/>
    <property type="evidence" value="ECO:0007669"/>
    <property type="project" value="UniProtKB-UniRule"/>
</dbReference>
<dbReference type="Proteomes" id="UP000216797">
    <property type="component" value="Unassembled WGS sequence"/>
</dbReference>
<organism evidence="3 4">
    <name type="scientific">Enterococcus canintestini</name>
    <dbReference type="NCBI Taxonomy" id="317010"/>
    <lineage>
        <taxon>Bacteria</taxon>
        <taxon>Bacillati</taxon>
        <taxon>Bacillota</taxon>
        <taxon>Bacilli</taxon>
        <taxon>Lactobacillales</taxon>
        <taxon>Enterococcaceae</taxon>
        <taxon>Enterococcus</taxon>
    </lineage>
</organism>
<dbReference type="EMBL" id="LHUG01000001">
    <property type="protein sequence ID" value="PAB02157.1"/>
    <property type="molecule type" value="Genomic_DNA"/>
</dbReference>
<dbReference type="RefSeq" id="WP_095005778.1">
    <property type="nucleotide sequence ID" value="NZ_LHUG01000001.1"/>
</dbReference>
<keyword evidence="1" id="KW-0720">Serine protease</keyword>
<feature type="active site" evidence="1">
    <location>
        <position position="235"/>
    </location>
</feature>
<name>A0A267HV95_9ENTE</name>
<dbReference type="InterPro" id="IPR036034">
    <property type="entry name" value="PDZ_sf"/>
</dbReference>
<proteinExistence type="inferred from homology"/>
<dbReference type="PANTHER" id="PTHR10046">
    <property type="entry name" value="ATP DEPENDENT LON PROTEASE FAMILY MEMBER"/>
    <property type="match status" value="1"/>
</dbReference>
<dbReference type="EC" id="3.4.21.53" evidence="1"/>